<feature type="signal peptide" evidence="1">
    <location>
        <begin position="1"/>
        <end position="26"/>
    </location>
</feature>
<protein>
    <submittedName>
        <fullName evidence="2">Uncharacterized protein</fullName>
    </submittedName>
</protein>
<feature type="chain" id="PRO_5045324435" evidence="1">
    <location>
        <begin position="27"/>
        <end position="150"/>
    </location>
</feature>
<keyword evidence="1" id="KW-0732">Signal</keyword>
<dbReference type="RefSeq" id="WP_215794361.1">
    <property type="nucleotide sequence ID" value="NZ_JAHKKG010000015.1"/>
</dbReference>
<sequence length="150" mass="16298">MRTAGIIAATAAAAMSALVVASPASAAGNAPKQFKGPHVVNQMLSTVDANDSQWVRVKWKTDRRICDAQVVIWANDDDVAIDYPSDREYTSFSRGDTLNRGRGDYTSFRIEADFNKDSWAILAATITYTDCSRNSDTYTSNAGLVVPVRA</sequence>
<evidence type="ECO:0000313" key="3">
    <source>
        <dbReference type="Proteomes" id="UP001519654"/>
    </source>
</evidence>
<dbReference type="Proteomes" id="UP001519654">
    <property type="component" value="Unassembled WGS sequence"/>
</dbReference>
<name>A0ABS5Z3Q5_9ACTN</name>
<proteinExistence type="predicted"/>
<dbReference type="EMBL" id="JAHKKG010000015">
    <property type="protein sequence ID" value="MBU2669574.1"/>
    <property type="molecule type" value="Genomic_DNA"/>
</dbReference>
<evidence type="ECO:0000313" key="2">
    <source>
        <dbReference type="EMBL" id="MBU2669574.1"/>
    </source>
</evidence>
<gene>
    <name evidence="2" type="ORF">KOI35_39295</name>
</gene>
<keyword evidence="3" id="KW-1185">Reference proteome</keyword>
<comment type="caution">
    <text evidence="2">The sequence shown here is derived from an EMBL/GenBank/DDBJ whole genome shotgun (WGS) entry which is preliminary data.</text>
</comment>
<evidence type="ECO:0000256" key="1">
    <source>
        <dbReference type="SAM" id="SignalP"/>
    </source>
</evidence>
<accession>A0ABS5Z3Q5</accession>
<reference evidence="2 3" key="1">
    <citation type="submission" date="2021-06" db="EMBL/GenBank/DDBJ databases">
        <title>Actinoplanes lichenicola sp. nov., and Actinoplanes ovalisporus sp. nov., isolated from lichen in Thailand.</title>
        <authorList>
            <person name="Saeng-In P."/>
            <person name="Kanchanasin P."/>
            <person name="Yuki M."/>
            <person name="Kudo T."/>
            <person name="Ohkuma M."/>
            <person name="Phongsopitanun W."/>
            <person name="Tanasupawat S."/>
        </authorList>
    </citation>
    <scope>NUCLEOTIDE SEQUENCE [LARGE SCALE GENOMIC DNA]</scope>
    <source>
        <strain evidence="2 3">NBRC 110975</strain>
    </source>
</reference>
<organism evidence="2 3">
    <name type="scientific">Paractinoplanes bogorensis</name>
    <dbReference type="NCBI Taxonomy" id="1610840"/>
    <lineage>
        <taxon>Bacteria</taxon>
        <taxon>Bacillati</taxon>
        <taxon>Actinomycetota</taxon>
        <taxon>Actinomycetes</taxon>
        <taxon>Micromonosporales</taxon>
        <taxon>Micromonosporaceae</taxon>
        <taxon>Paractinoplanes</taxon>
    </lineage>
</organism>